<feature type="transmembrane region" description="Helical" evidence="6">
    <location>
        <begin position="73"/>
        <end position="96"/>
    </location>
</feature>
<evidence type="ECO:0000259" key="7">
    <source>
        <dbReference type="Pfam" id="PF10520"/>
    </source>
</evidence>
<dbReference type="InterPro" id="IPR053335">
    <property type="entry name" value="Fatty_acid_desaturase_CarF"/>
</dbReference>
<sequence length="297" mass="33513">MAAAEVPVNPEEREVTMAEDTVQEALNATMPEDDPNGNVNTKMGEAAPRWGPSHAGAKKLASMYSKEKRAQEVAAIVVSVTLFAAVIACLLIRFNFAHVSSIAFGALLGILAADFASGIVHWGADTWGTVDTFVGKNFIRPFREHHVDPTAITRHDFIEVNGDNFMLCIPKLAHILYQHTTLTGAELDDLVPSHWFWLLLGVYVSMTNQIHKWSHTYFNLSQWIIFLQRCHIILPRHHHKLHHISPHACCYCITTGWLNGPLDFIGFWRRAEELVTWSTGWKPRDDDMKWATATKIH</sequence>
<feature type="domain" description="Lipid desaturase" evidence="7">
    <location>
        <begin position="110"/>
        <end position="286"/>
    </location>
</feature>
<dbReference type="PANTHER" id="PTHR48230">
    <property type="match status" value="1"/>
</dbReference>
<feature type="transmembrane region" description="Helical" evidence="6">
    <location>
        <begin position="102"/>
        <end position="124"/>
    </location>
</feature>
<name>A0A1I7YPY1_9BILA</name>
<accession>A0A1I7YPY1</accession>
<evidence type="ECO:0000256" key="5">
    <source>
        <dbReference type="ARBA" id="ARBA00023136"/>
    </source>
</evidence>
<evidence type="ECO:0000313" key="8">
    <source>
        <dbReference type="Proteomes" id="UP000095287"/>
    </source>
</evidence>
<dbReference type="WBParaSite" id="L893_g18281.t1">
    <property type="protein sequence ID" value="L893_g18281.t1"/>
    <property type="gene ID" value="L893_g18281"/>
</dbReference>
<dbReference type="GO" id="GO:0016020">
    <property type="term" value="C:membrane"/>
    <property type="evidence" value="ECO:0007669"/>
    <property type="project" value="UniProtKB-SubCell"/>
</dbReference>
<comment type="subcellular location">
    <subcellularLocation>
        <location evidence="1">Membrane</location>
        <topology evidence="1">Multi-pass membrane protein</topology>
    </subcellularLocation>
</comment>
<evidence type="ECO:0000313" key="9">
    <source>
        <dbReference type="WBParaSite" id="L893_g18281.t1"/>
    </source>
</evidence>
<comment type="similarity">
    <text evidence="2">Belongs to the fatty acid desaturase CarF family.</text>
</comment>
<dbReference type="Proteomes" id="UP000095287">
    <property type="component" value="Unplaced"/>
</dbReference>
<organism evidence="8 9">
    <name type="scientific">Steinernema glaseri</name>
    <dbReference type="NCBI Taxonomy" id="37863"/>
    <lineage>
        <taxon>Eukaryota</taxon>
        <taxon>Metazoa</taxon>
        <taxon>Ecdysozoa</taxon>
        <taxon>Nematoda</taxon>
        <taxon>Chromadorea</taxon>
        <taxon>Rhabditida</taxon>
        <taxon>Tylenchina</taxon>
        <taxon>Panagrolaimomorpha</taxon>
        <taxon>Strongyloidoidea</taxon>
        <taxon>Steinernematidae</taxon>
        <taxon>Steinernema</taxon>
    </lineage>
</organism>
<keyword evidence="3 6" id="KW-0812">Transmembrane</keyword>
<protein>
    <submittedName>
        <fullName evidence="9">TMEM189_B_dmain domain-containing protein</fullName>
    </submittedName>
</protein>
<dbReference type="AlphaFoldDB" id="A0A1I7YPY1"/>
<keyword evidence="4 6" id="KW-1133">Transmembrane helix</keyword>
<evidence type="ECO:0000256" key="1">
    <source>
        <dbReference type="ARBA" id="ARBA00004141"/>
    </source>
</evidence>
<keyword evidence="8" id="KW-1185">Reference proteome</keyword>
<evidence type="ECO:0000256" key="2">
    <source>
        <dbReference type="ARBA" id="ARBA00007620"/>
    </source>
</evidence>
<keyword evidence="5 6" id="KW-0472">Membrane</keyword>
<dbReference type="UniPathway" id="UPA00199"/>
<evidence type="ECO:0000256" key="3">
    <source>
        <dbReference type="ARBA" id="ARBA00022692"/>
    </source>
</evidence>
<dbReference type="Pfam" id="PF10520">
    <property type="entry name" value="Lipid_desat"/>
    <property type="match status" value="1"/>
</dbReference>
<dbReference type="InterPro" id="IPR019547">
    <property type="entry name" value="Lipid_desat"/>
</dbReference>
<evidence type="ECO:0000256" key="6">
    <source>
        <dbReference type="SAM" id="Phobius"/>
    </source>
</evidence>
<dbReference type="GO" id="GO:0006631">
    <property type="term" value="P:fatty acid metabolic process"/>
    <property type="evidence" value="ECO:0007669"/>
    <property type="project" value="UniProtKB-UniPathway"/>
</dbReference>
<evidence type="ECO:0000256" key="4">
    <source>
        <dbReference type="ARBA" id="ARBA00022989"/>
    </source>
</evidence>
<proteinExistence type="inferred from homology"/>
<dbReference type="PANTHER" id="PTHR48230:SF1">
    <property type="entry name" value="LIPID DESATURASE DOMAIN-CONTAINING PROTEIN"/>
    <property type="match status" value="1"/>
</dbReference>
<reference evidence="9" key="1">
    <citation type="submission" date="2016-11" db="UniProtKB">
        <authorList>
            <consortium name="WormBaseParasite"/>
        </authorList>
    </citation>
    <scope>IDENTIFICATION</scope>
</reference>